<evidence type="ECO:0000256" key="4">
    <source>
        <dbReference type="ARBA" id="ARBA00022475"/>
    </source>
</evidence>
<accession>A0ABP9N8F2</accession>
<dbReference type="Proteomes" id="UP001500171">
    <property type="component" value="Unassembled WGS sequence"/>
</dbReference>
<dbReference type="SUPFAM" id="SSF111369">
    <property type="entry name" value="HlyD-like secretion proteins"/>
    <property type="match status" value="1"/>
</dbReference>
<dbReference type="InterPro" id="IPR006143">
    <property type="entry name" value="RND_pump_MFP"/>
</dbReference>
<evidence type="ECO:0000259" key="10">
    <source>
        <dbReference type="Pfam" id="PF25917"/>
    </source>
</evidence>
<evidence type="ECO:0000256" key="5">
    <source>
        <dbReference type="ARBA" id="ARBA00022519"/>
    </source>
</evidence>
<comment type="caution">
    <text evidence="13">The sequence shown here is derived from an EMBL/GenBank/DDBJ whole genome shotgun (WGS) entry which is preliminary data.</text>
</comment>
<keyword evidence="3" id="KW-0813">Transport</keyword>
<dbReference type="Pfam" id="PF25917">
    <property type="entry name" value="BSH_RND"/>
    <property type="match status" value="1"/>
</dbReference>
<dbReference type="InterPro" id="IPR030190">
    <property type="entry name" value="MacA_alpha-hairpin_sf"/>
</dbReference>
<feature type="domain" description="Multidrug resistance protein MdtA-like alpha-helical hairpin" evidence="9">
    <location>
        <begin position="110"/>
        <end position="186"/>
    </location>
</feature>
<dbReference type="Gene3D" id="6.10.140.1990">
    <property type="match status" value="1"/>
</dbReference>
<keyword evidence="6 8" id="KW-0175">Coiled coil</keyword>
<keyword evidence="4" id="KW-1003">Cell membrane</keyword>
<dbReference type="InterPro" id="IPR058627">
    <property type="entry name" value="MdtA-like_C"/>
</dbReference>
<dbReference type="NCBIfam" id="TIGR01730">
    <property type="entry name" value="RND_mfp"/>
    <property type="match status" value="1"/>
</dbReference>
<keyword evidence="5" id="KW-0997">Cell inner membrane</keyword>
<dbReference type="InterPro" id="IPR058625">
    <property type="entry name" value="MdtA-like_BSH"/>
</dbReference>
<dbReference type="InterPro" id="IPR058626">
    <property type="entry name" value="MdtA-like_b-barrel"/>
</dbReference>
<evidence type="ECO:0000256" key="2">
    <source>
        <dbReference type="ARBA" id="ARBA00009477"/>
    </source>
</evidence>
<dbReference type="RefSeq" id="WP_425571920.1">
    <property type="nucleotide sequence ID" value="NZ_BAABHY010000003.1"/>
</dbReference>
<evidence type="ECO:0000259" key="12">
    <source>
        <dbReference type="Pfam" id="PF25967"/>
    </source>
</evidence>
<feature type="domain" description="Multidrug resistance protein MdtA-like beta-barrel" evidence="11">
    <location>
        <begin position="225"/>
        <end position="314"/>
    </location>
</feature>
<keyword evidence="7" id="KW-0472">Membrane</keyword>
<comment type="subcellular location">
    <subcellularLocation>
        <location evidence="1">Cell membrane</location>
    </subcellularLocation>
</comment>
<evidence type="ECO:0000256" key="6">
    <source>
        <dbReference type="ARBA" id="ARBA00023054"/>
    </source>
</evidence>
<dbReference type="Gene3D" id="2.40.50.100">
    <property type="match status" value="1"/>
</dbReference>
<evidence type="ECO:0000259" key="11">
    <source>
        <dbReference type="Pfam" id="PF25944"/>
    </source>
</evidence>
<evidence type="ECO:0000256" key="1">
    <source>
        <dbReference type="ARBA" id="ARBA00004236"/>
    </source>
</evidence>
<dbReference type="PANTHER" id="PTHR30469:SF33">
    <property type="entry name" value="SLR1207 PROTEIN"/>
    <property type="match status" value="1"/>
</dbReference>
<evidence type="ECO:0000256" key="8">
    <source>
        <dbReference type="SAM" id="Coils"/>
    </source>
</evidence>
<evidence type="ECO:0000256" key="7">
    <source>
        <dbReference type="ARBA" id="ARBA00023136"/>
    </source>
</evidence>
<evidence type="ECO:0000313" key="13">
    <source>
        <dbReference type="EMBL" id="GAA5111815.1"/>
    </source>
</evidence>
<proteinExistence type="inferred from homology"/>
<keyword evidence="14" id="KW-1185">Reference proteome</keyword>
<comment type="similarity">
    <text evidence="2">Belongs to the membrane fusion protein (MFP) (TC 8.A.1) family.</text>
</comment>
<dbReference type="Gene3D" id="2.40.420.20">
    <property type="match status" value="1"/>
</dbReference>
<evidence type="ECO:0000259" key="9">
    <source>
        <dbReference type="Pfam" id="PF25876"/>
    </source>
</evidence>
<gene>
    <name evidence="13" type="ORF">GCM10023211_17800</name>
</gene>
<feature type="coiled-coil region" evidence="8">
    <location>
        <begin position="103"/>
        <end position="168"/>
    </location>
</feature>
<reference evidence="14" key="1">
    <citation type="journal article" date="2019" name="Int. J. Syst. Evol. Microbiol.">
        <title>The Global Catalogue of Microorganisms (GCM) 10K type strain sequencing project: providing services to taxonomists for standard genome sequencing and annotation.</title>
        <authorList>
            <consortium name="The Broad Institute Genomics Platform"/>
            <consortium name="The Broad Institute Genome Sequencing Center for Infectious Disease"/>
            <person name="Wu L."/>
            <person name="Ma J."/>
        </authorList>
    </citation>
    <scope>NUCLEOTIDE SEQUENCE [LARGE SCALE GENOMIC DNA]</scope>
    <source>
        <strain evidence="14">JCM 18050</strain>
    </source>
</reference>
<evidence type="ECO:0000313" key="14">
    <source>
        <dbReference type="Proteomes" id="UP001500171"/>
    </source>
</evidence>
<protein>
    <submittedName>
        <fullName evidence="13">Efflux RND transporter periplasmic adaptor subunit</fullName>
    </submittedName>
</protein>
<sequence>MTILKRIKMTYLFLIIFVLVVGYGIKKVFFTEEYAPNYITARVEQGDIEQTVLADGKISAYKMVSVGAQVSGQIQKLYVELGDEVKAGDMIADIDDLTQKNTLKQAEASLASLEAQRKAKEANLKNYQLTYDRQLKLVKRGVGIQSDLDAAEAQLDVIKADIASLDADIIRAKIAVDTETLNLGYTKITSPINGIVVAAPVEEGQTVNSVQTAPTIVKVAQLDKMTIEAQISEADVINVKQGMPVYFTILGRGNERFDGLYLRSIEPAPTSINNETSTSSTTSTTTAIYYNGLFDVDNPERILRISMTAQVYIVLAEAKNVLYIPSAAIQKNLGDGKASVFVLDEQQNLTEKRIEIGIDNNVNVEVKSGLNLGETVVVSRFDGAAIGHNRSARVRL</sequence>
<dbReference type="Pfam" id="PF25876">
    <property type="entry name" value="HH_MFP_RND"/>
    <property type="match status" value="1"/>
</dbReference>
<evidence type="ECO:0000256" key="3">
    <source>
        <dbReference type="ARBA" id="ARBA00022448"/>
    </source>
</evidence>
<dbReference type="EMBL" id="BAABHY010000003">
    <property type="protein sequence ID" value="GAA5111815.1"/>
    <property type="molecule type" value="Genomic_DNA"/>
</dbReference>
<feature type="domain" description="Multidrug resistance protein MdtA-like C-terminal permuted SH3" evidence="12">
    <location>
        <begin position="320"/>
        <end position="382"/>
    </location>
</feature>
<feature type="domain" description="Multidrug resistance protein MdtA-like barrel-sandwich hybrid" evidence="10">
    <location>
        <begin position="63"/>
        <end position="217"/>
    </location>
</feature>
<dbReference type="Pfam" id="PF25967">
    <property type="entry name" value="RND-MFP_C"/>
    <property type="match status" value="1"/>
</dbReference>
<dbReference type="Pfam" id="PF25944">
    <property type="entry name" value="Beta-barrel_RND"/>
    <property type="match status" value="1"/>
</dbReference>
<dbReference type="Gene3D" id="2.40.30.170">
    <property type="match status" value="1"/>
</dbReference>
<organism evidence="13 14">
    <name type="scientific">Orbus sasakiae</name>
    <dbReference type="NCBI Taxonomy" id="1078475"/>
    <lineage>
        <taxon>Bacteria</taxon>
        <taxon>Pseudomonadati</taxon>
        <taxon>Pseudomonadota</taxon>
        <taxon>Gammaproteobacteria</taxon>
        <taxon>Orbales</taxon>
        <taxon>Orbaceae</taxon>
        <taxon>Orbus</taxon>
    </lineage>
</organism>
<dbReference type="InterPro" id="IPR058624">
    <property type="entry name" value="MdtA-like_HH"/>
</dbReference>
<dbReference type="PANTHER" id="PTHR30469">
    <property type="entry name" value="MULTIDRUG RESISTANCE PROTEIN MDTA"/>
    <property type="match status" value="1"/>
</dbReference>
<name>A0ABP9N8F2_9GAMM</name>